<keyword evidence="3" id="KW-1185">Reference proteome</keyword>
<dbReference type="Pfam" id="PF13283">
    <property type="entry name" value="NfrA_C"/>
    <property type="match status" value="1"/>
</dbReference>
<dbReference type="InterPro" id="IPR025137">
    <property type="entry name" value="NfrA_C"/>
</dbReference>
<organism evidence="2 3">
    <name type="scientific">Geothrix oryzae</name>
    <dbReference type="NCBI Taxonomy" id="2927975"/>
    <lineage>
        <taxon>Bacteria</taxon>
        <taxon>Pseudomonadati</taxon>
        <taxon>Acidobacteriota</taxon>
        <taxon>Holophagae</taxon>
        <taxon>Holophagales</taxon>
        <taxon>Holophagaceae</taxon>
        <taxon>Geothrix</taxon>
    </lineage>
</organism>
<gene>
    <name evidence="2" type="ORF">GETHOR_08890</name>
</gene>
<dbReference type="Proteomes" id="UP001242010">
    <property type="component" value="Chromosome"/>
</dbReference>
<evidence type="ECO:0000259" key="1">
    <source>
        <dbReference type="Pfam" id="PF13283"/>
    </source>
</evidence>
<accession>A0ABN6UVL9</accession>
<protein>
    <submittedName>
        <fullName evidence="2">Peptidase</fullName>
    </submittedName>
</protein>
<dbReference type="EMBL" id="AP027079">
    <property type="protein sequence ID" value="BDU68788.1"/>
    <property type="molecule type" value="Genomic_DNA"/>
</dbReference>
<sequence>MHRCFTGFCVFLLLGPMARSQTPPLRGEAYRLAEESYRLQAAHDLAGALSLVDAALAKSKEHPQLLALKRDLLYAIGSLPEADALNEDLLAKAPGDAKLRLFRIYLRQRQGRLAEALEDATQLEGDSGISPGDRRQTRLVLADLFQAQGRHTEALKVLMPHSGEAELGVQARRAFLLLADGHHASACQAFQDALQLSPDADQRRTLLQGLCDAARKTNQADLELRALEDLRRLNPQDRHAALELAYAYVGRHRDAEALDHFSAGLDDQSLPGTWLDAAYAAKRLGKNSEAVRYFTRGMDARRASGQTSPEFDYGLRREVETLSRSWGLASGSFYRQSILLPGVASRDKLLQQGLEAYWQPEFLAQNGRMVQVFAQVFENLYSGNSATTGGPTLQGVVGVRAKPFSSENVVFTAEKLVALGRLSLNDWMFRAAYSADAGLDLRPWERDWNYWRLFTEGAAFAKTGQYVHQLEVRAGHAWRMKTSDGRDMLAPHLVLAGDFDNRVNPRYAGGFGIGASLRHWFREDRHHAPASWLELTLQARAQLGSADRGKGLFLTLTGWF</sequence>
<proteinExistence type="predicted"/>
<dbReference type="SUPFAM" id="SSF48452">
    <property type="entry name" value="TPR-like"/>
    <property type="match status" value="1"/>
</dbReference>
<evidence type="ECO:0000313" key="2">
    <source>
        <dbReference type="EMBL" id="BDU68788.1"/>
    </source>
</evidence>
<evidence type="ECO:0000313" key="3">
    <source>
        <dbReference type="Proteomes" id="UP001242010"/>
    </source>
</evidence>
<dbReference type="InterPro" id="IPR011990">
    <property type="entry name" value="TPR-like_helical_dom_sf"/>
</dbReference>
<dbReference type="Gene3D" id="1.25.40.10">
    <property type="entry name" value="Tetratricopeptide repeat domain"/>
    <property type="match status" value="2"/>
</dbReference>
<reference evidence="3" key="1">
    <citation type="journal article" date="2023" name="Int. J. Syst. Evol. Microbiol.">
        <title>Mesoterricola silvestris gen. nov., sp. nov., Mesoterricola sediminis sp. nov., Geothrix oryzae sp. nov., Geothrix edaphica sp. nov., Geothrix rubra sp. nov., and Geothrix limicola sp. nov., six novel members of Acidobacteriota isolated from soils.</title>
        <authorList>
            <person name="Itoh H."/>
            <person name="Sugisawa Y."/>
            <person name="Mise K."/>
            <person name="Xu Z."/>
            <person name="Kuniyasu M."/>
            <person name="Ushijima N."/>
            <person name="Kawano K."/>
            <person name="Kobayashi E."/>
            <person name="Shiratori Y."/>
            <person name="Masuda Y."/>
            <person name="Senoo K."/>
        </authorList>
    </citation>
    <scope>NUCLEOTIDE SEQUENCE [LARGE SCALE GENOMIC DNA]</scope>
    <source>
        <strain evidence="3">Red222</strain>
    </source>
</reference>
<feature type="domain" description="Bacteriophage N4 adsorption protein A C-terminal" evidence="1">
    <location>
        <begin position="387"/>
        <end position="554"/>
    </location>
</feature>
<name>A0ABN6UVL9_9BACT</name>